<dbReference type="SUPFAM" id="SSF55073">
    <property type="entry name" value="Nucleotide cyclase"/>
    <property type="match status" value="1"/>
</dbReference>
<dbReference type="Gene3D" id="3.30.70.270">
    <property type="match status" value="1"/>
</dbReference>
<dbReference type="SMART" id="SM00091">
    <property type="entry name" value="PAS"/>
    <property type="match status" value="2"/>
</dbReference>
<proteinExistence type="predicted"/>
<dbReference type="NCBIfam" id="TIGR00254">
    <property type="entry name" value="GGDEF"/>
    <property type="match status" value="1"/>
</dbReference>
<dbReference type="PROSITE" id="PS50883">
    <property type="entry name" value="EAL"/>
    <property type="match status" value="1"/>
</dbReference>
<dbReference type="InterPro" id="IPR052155">
    <property type="entry name" value="Biofilm_reg_signaling"/>
</dbReference>
<keyword evidence="3" id="KW-0973">c-di-GMP</keyword>
<dbReference type="InterPro" id="IPR035919">
    <property type="entry name" value="EAL_sf"/>
</dbReference>
<comment type="catalytic activity">
    <reaction evidence="4">
        <text>3',3'-c-di-GMP + H2O = 5'-phosphoguanylyl(3'-&gt;5')guanosine + H(+)</text>
        <dbReference type="Rhea" id="RHEA:24902"/>
        <dbReference type="ChEBI" id="CHEBI:15377"/>
        <dbReference type="ChEBI" id="CHEBI:15378"/>
        <dbReference type="ChEBI" id="CHEBI:58754"/>
        <dbReference type="ChEBI" id="CHEBI:58805"/>
        <dbReference type="EC" id="3.1.4.52"/>
    </reaction>
    <physiologicalReaction direction="left-to-right" evidence="4">
        <dbReference type="Rhea" id="RHEA:24903"/>
    </physiologicalReaction>
</comment>
<dbReference type="InterPro" id="IPR035965">
    <property type="entry name" value="PAS-like_dom_sf"/>
</dbReference>
<gene>
    <name evidence="9" type="ORF">E1B00_14995</name>
</gene>
<dbReference type="SMART" id="SM00052">
    <property type="entry name" value="EAL"/>
    <property type="match status" value="1"/>
</dbReference>
<dbReference type="InterPro" id="IPR000160">
    <property type="entry name" value="GGDEF_dom"/>
</dbReference>
<dbReference type="Gene3D" id="3.20.20.450">
    <property type="entry name" value="EAL domain"/>
    <property type="match status" value="1"/>
</dbReference>
<dbReference type="Gene3D" id="3.30.450.20">
    <property type="entry name" value="PAS domain"/>
    <property type="match status" value="3"/>
</dbReference>
<dbReference type="Proteomes" id="UP000305760">
    <property type="component" value="Unassembled WGS sequence"/>
</dbReference>
<dbReference type="CDD" id="cd01949">
    <property type="entry name" value="GGDEF"/>
    <property type="match status" value="1"/>
</dbReference>
<evidence type="ECO:0000259" key="8">
    <source>
        <dbReference type="PROSITE" id="PS50887"/>
    </source>
</evidence>
<evidence type="ECO:0000256" key="3">
    <source>
        <dbReference type="ARBA" id="ARBA00022636"/>
    </source>
</evidence>
<dbReference type="SMART" id="SM00267">
    <property type="entry name" value="GGDEF"/>
    <property type="match status" value="1"/>
</dbReference>
<evidence type="ECO:0000313" key="10">
    <source>
        <dbReference type="Proteomes" id="UP000305760"/>
    </source>
</evidence>
<dbReference type="CDD" id="cd00130">
    <property type="entry name" value="PAS"/>
    <property type="match status" value="2"/>
</dbReference>
<comment type="cofactor">
    <cofactor evidence="1">
        <name>Mg(2+)</name>
        <dbReference type="ChEBI" id="CHEBI:18420"/>
    </cofactor>
</comment>
<dbReference type="Pfam" id="PF00563">
    <property type="entry name" value="EAL"/>
    <property type="match status" value="1"/>
</dbReference>
<dbReference type="GO" id="GO:0071111">
    <property type="term" value="F:cyclic-guanylate-specific phosphodiesterase activity"/>
    <property type="evidence" value="ECO:0007669"/>
    <property type="project" value="UniProtKB-EC"/>
</dbReference>
<reference evidence="9 10" key="1">
    <citation type="submission" date="2019-03" db="EMBL/GenBank/DDBJ databases">
        <title>Arenimonas daejeonensis sp. nov., isolated from compost.</title>
        <authorList>
            <person name="Jeon C.O."/>
        </authorList>
    </citation>
    <scope>NUCLEOTIDE SEQUENCE [LARGE SCALE GENOMIC DNA]</scope>
    <source>
        <strain evidence="9 10">R29</strain>
    </source>
</reference>
<dbReference type="InterPro" id="IPR029787">
    <property type="entry name" value="Nucleotide_cyclase"/>
</dbReference>
<comment type="caution">
    <text evidence="9">The sequence shown here is derived from an EMBL/GenBank/DDBJ whole genome shotgun (WGS) entry which is preliminary data.</text>
</comment>
<dbReference type="Pfam" id="PF08447">
    <property type="entry name" value="PAS_3"/>
    <property type="match status" value="2"/>
</dbReference>
<protein>
    <recommendedName>
        <fullName evidence="2">cyclic-guanylate-specific phosphodiesterase</fullName>
        <ecNumber evidence="2">3.1.4.52</ecNumber>
    </recommendedName>
</protein>
<dbReference type="EMBL" id="SMDR01000005">
    <property type="protein sequence ID" value="TNJ32702.1"/>
    <property type="molecule type" value="Genomic_DNA"/>
</dbReference>
<dbReference type="EC" id="3.1.4.52" evidence="2"/>
<dbReference type="InterPro" id="IPR000014">
    <property type="entry name" value="PAS"/>
</dbReference>
<organism evidence="9 10">
    <name type="scientific">Arenimonas terrae</name>
    <dbReference type="NCBI Taxonomy" id="2546226"/>
    <lineage>
        <taxon>Bacteria</taxon>
        <taxon>Pseudomonadati</taxon>
        <taxon>Pseudomonadota</taxon>
        <taxon>Gammaproteobacteria</taxon>
        <taxon>Lysobacterales</taxon>
        <taxon>Lysobacteraceae</taxon>
        <taxon>Arenimonas</taxon>
    </lineage>
</organism>
<dbReference type="SUPFAM" id="SSF55785">
    <property type="entry name" value="PYP-like sensor domain (PAS domain)"/>
    <property type="match status" value="3"/>
</dbReference>
<dbReference type="PROSITE" id="PS50887">
    <property type="entry name" value="GGDEF"/>
    <property type="match status" value="1"/>
</dbReference>
<feature type="domain" description="PAC" evidence="6">
    <location>
        <begin position="316"/>
        <end position="368"/>
    </location>
</feature>
<dbReference type="PANTHER" id="PTHR44757">
    <property type="entry name" value="DIGUANYLATE CYCLASE DGCP"/>
    <property type="match status" value="1"/>
</dbReference>
<evidence type="ECO:0000256" key="2">
    <source>
        <dbReference type="ARBA" id="ARBA00012282"/>
    </source>
</evidence>
<dbReference type="CDD" id="cd01948">
    <property type="entry name" value="EAL"/>
    <property type="match status" value="1"/>
</dbReference>
<evidence type="ECO:0000256" key="4">
    <source>
        <dbReference type="ARBA" id="ARBA00051114"/>
    </source>
</evidence>
<feature type="domain" description="PAC" evidence="6">
    <location>
        <begin position="187"/>
        <end position="240"/>
    </location>
</feature>
<dbReference type="SMART" id="SM00086">
    <property type="entry name" value="PAC"/>
    <property type="match status" value="3"/>
</dbReference>
<evidence type="ECO:0000256" key="1">
    <source>
        <dbReference type="ARBA" id="ARBA00001946"/>
    </source>
</evidence>
<dbReference type="InterPro" id="IPR001633">
    <property type="entry name" value="EAL_dom"/>
</dbReference>
<dbReference type="AlphaFoldDB" id="A0A5C4RNK4"/>
<feature type="domain" description="PAS" evidence="5">
    <location>
        <begin position="111"/>
        <end position="183"/>
    </location>
</feature>
<dbReference type="Gene3D" id="2.10.70.100">
    <property type="match status" value="1"/>
</dbReference>
<dbReference type="NCBIfam" id="TIGR00229">
    <property type="entry name" value="sensory_box"/>
    <property type="match status" value="2"/>
</dbReference>
<accession>A0A5C4RNK4</accession>
<dbReference type="FunFam" id="3.20.20.450:FF:000001">
    <property type="entry name" value="Cyclic di-GMP phosphodiesterase yahA"/>
    <property type="match status" value="1"/>
</dbReference>
<feature type="domain" description="EAL" evidence="7">
    <location>
        <begin position="669"/>
        <end position="924"/>
    </location>
</feature>
<dbReference type="InterPro" id="IPR043128">
    <property type="entry name" value="Rev_trsase/Diguanyl_cyclase"/>
</dbReference>
<dbReference type="InterPro" id="IPR001610">
    <property type="entry name" value="PAC"/>
</dbReference>
<sequence>MDAAFLTSLLQHPSRHALLALDAAGRLLAANDRARELVTPSLEAELRQVLAGAMAQLAANPDRQVQHRHRSEGVEIDCVLLAARDAEGDLQGYTVSLLAVDEAPDLAESPDRARWRFALENAQDGLWDWSADTGKVYRSSRCMSMLGYPRDHLSDELDSWRSMVHPDDQARVAEALENHIAGRHPKYQSEYRVRDARGRWRWILDRGRVIAWTLEGRPRRVIGTHTDITGYKQIEAQLREREVLLNQAQHVARIGSWSWDPETDSLWWSDELFLIAGLPAGAPPPPFRRQRALFEPASYERLQDASRRMLEDGSPYDMELVMLRPDGERRTVAARGEGIFGADGRVTRLVGVIHDVTERNRAEETSRWRNDLLNRIAAVGRIGGFELLVETGELQWTDENYRIHGIEPGTPLTVASSMQHYEEESRPRLLEAMRRMIEDGVAEQTLEVGYITPDERRLWLRIMARLELRDGRPYRITGLTQDITEEHEADERIEQLAHYDTLTGLPNRFLFRLRAEDAIGQVRNGEPPLALLFLDLDRFKLVNDTLGHAAGDQLLQEVAGRIKSCVRGSDLVGRLGGDEFLVLLREVGRPEDASVVARKIIAALGLPVDLAGTEVQVGCSIGIALLGDGNPDLDALLRAADTAMYAAKEGGRNSFQFYNDSFFEKVQRRVTLEQELRQALPRGELSLVYQPTVCLRHGNVTGIEALLRWQGPDGSLRSPVEFIPIAEDSGEILAIGRWVLAEACRQAGAWHEAGLQFGRIAVNVSAVQLRDPQFADDVLAICQRYRWPTDRLELELTESALMRDTEVLRRAFDLFAANGITLAVDDFGTGFSNLAYLHRFPVRHLKIDRSFVQQLSGDGERMRGLTQAVVTLGHALGMAVVAEGVETEITLDLLRQQGCDEAQGYLFTRPLAPEQLETWLRVQPG</sequence>
<evidence type="ECO:0000259" key="6">
    <source>
        <dbReference type="PROSITE" id="PS50113"/>
    </source>
</evidence>
<evidence type="ECO:0000259" key="5">
    <source>
        <dbReference type="PROSITE" id="PS50112"/>
    </source>
</evidence>
<dbReference type="PROSITE" id="PS50113">
    <property type="entry name" value="PAC"/>
    <property type="match status" value="3"/>
</dbReference>
<dbReference type="PANTHER" id="PTHR44757:SF2">
    <property type="entry name" value="BIOFILM ARCHITECTURE MAINTENANCE PROTEIN MBAA"/>
    <property type="match status" value="1"/>
</dbReference>
<feature type="domain" description="PAC" evidence="6">
    <location>
        <begin position="444"/>
        <end position="495"/>
    </location>
</feature>
<feature type="domain" description="GGDEF" evidence="8">
    <location>
        <begin position="527"/>
        <end position="660"/>
    </location>
</feature>
<dbReference type="InterPro" id="IPR013655">
    <property type="entry name" value="PAS_fold_3"/>
</dbReference>
<dbReference type="PROSITE" id="PS50112">
    <property type="entry name" value="PAS"/>
    <property type="match status" value="1"/>
</dbReference>
<name>A0A5C4RNK4_9GAMM</name>
<dbReference type="InterPro" id="IPR000700">
    <property type="entry name" value="PAS-assoc_C"/>
</dbReference>
<dbReference type="SUPFAM" id="SSF141868">
    <property type="entry name" value="EAL domain-like"/>
    <property type="match status" value="1"/>
</dbReference>
<evidence type="ECO:0000313" key="9">
    <source>
        <dbReference type="EMBL" id="TNJ32702.1"/>
    </source>
</evidence>
<dbReference type="GO" id="GO:0071732">
    <property type="term" value="P:cellular response to nitric oxide"/>
    <property type="evidence" value="ECO:0007669"/>
    <property type="project" value="UniProtKB-ARBA"/>
</dbReference>
<keyword evidence="10" id="KW-1185">Reference proteome</keyword>
<dbReference type="OrthoDB" id="5963948at2"/>
<evidence type="ECO:0000259" key="7">
    <source>
        <dbReference type="PROSITE" id="PS50883"/>
    </source>
</evidence>
<dbReference type="Pfam" id="PF00990">
    <property type="entry name" value="GGDEF"/>
    <property type="match status" value="1"/>
</dbReference>
<dbReference type="FunFam" id="3.30.70.270:FF:000001">
    <property type="entry name" value="Diguanylate cyclase domain protein"/>
    <property type="match status" value="1"/>
</dbReference>
<dbReference type="RefSeq" id="WP_139450292.1">
    <property type="nucleotide sequence ID" value="NZ_SMDR01000005.1"/>
</dbReference>